<dbReference type="SUPFAM" id="SSF52172">
    <property type="entry name" value="CheY-like"/>
    <property type="match status" value="1"/>
</dbReference>
<dbReference type="PANTHER" id="PTHR43280">
    <property type="entry name" value="ARAC-FAMILY TRANSCRIPTIONAL REGULATOR"/>
    <property type="match status" value="1"/>
</dbReference>
<keyword evidence="3" id="KW-0804">Transcription</keyword>
<evidence type="ECO:0000256" key="2">
    <source>
        <dbReference type="ARBA" id="ARBA00023125"/>
    </source>
</evidence>
<dbReference type="GO" id="GO:0003700">
    <property type="term" value="F:DNA-binding transcription factor activity"/>
    <property type="evidence" value="ECO:0007669"/>
    <property type="project" value="InterPro"/>
</dbReference>
<dbReference type="KEGG" id="prz:GZH47_20115"/>
<evidence type="ECO:0000256" key="1">
    <source>
        <dbReference type="ARBA" id="ARBA00023015"/>
    </source>
</evidence>
<dbReference type="SMART" id="SM00448">
    <property type="entry name" value="REC"/>
    <property type="match status" value="1"/>
</dbReference>
<organism evidence="7 8">
    <name type="scientific">Paenibacillus rhizovicinus</name>
    <dbReference type="NCBI Taxonomy" id="2704463"/>
    <lineage>
        <taxon>Bacteria</taxon>
        <taxon>Bacillati</taxon>
        <taxon>Bacillota</taxon>
        <taxon>Bacilli</taxon>
        <taxon>Bacillales</taxon>
        <taxon>Paenibacillaceae</taxon>
        <taxon>Paenibacillus</taxon>
    </lineage>
</organism>
<name>A0A6C0P337_9BACL</name>
<dbReference type="InterPro" id="IPR018060">
    <property type="entry name" value="HTH_AraC"/>
</dbReference>
<keyword evidence="2" id="KW-0238">DNA-binding</keyword>
<dbReference type="CDD" id="cd17536">
    <property type="entry name" value="REC_YesN-like"/>
    <property type="match status" value="1"/>
</dbReference>
<proteinExistence type="predicted"/>
<evidence type="ECO:0000313" key="8">
    <source>
        <dbReference type="Proteomes" id="UP000479114"/>
    </source>
</evidence>
<dbReference type="InterPro" id="IPR018062">
    <property type="entry name" value="HTH_AraC-typ_CS"/>
</dbReference>
<dbReference type="Gene3D" id="3.40.50.2300">
    <property type="match status" value="1"/>
</dbReference>
<evidence type="ECO:0000313" key="7">
    <source>
        <dbReference type="EMBL" id="QHW32887.1"/>
    </source>
</evidence>
<dbReference type="GO" id="GO:0043565">
    <property type="term" value="F:sequence-specific DNA binding"/>
    <property type="evidence" value="ECO:0007669"/>
    <property type="project" value="InterPro"/>
</dbReference>
<dbReference type="InterPro" id="IPR001789">
    <property type="entry name" value="Sig_transdc_resp-reg_receiver"/>
</dbReference>
<dbReference type="PROSITE" id="PS01124">
    <property type="entry name" value="HTH_ARAC_FAMILY_2"/>
    <property type="match status" value="1"/>
</dbReference>
<feature type="modified residue" description="4-aspartylphosphate" evidence="4">
    <location>
        <position position="57"/>
    </location>
</feature>
<feature type="domain" description="Response regulatory" evidence="6">
    <location>
        <begin position="4"/>
        <end position="122"/>
    </location>
</feature>
<keyword evidence="1" id="KW-0805">Transcription regulation</keyword>
<dbReference type="PROSITE" id="PS50110">
    <property type="entry name" value="RESPONSE_REGULATORY"/>
    <property type="match status" value="1"/>
</dbReference>
<keyword evidence="4" id="KW-0597">Phosphoprotein</keyword>
<dbReference type="RefSeq" id="WP_162642728.1">
    <property type="nucleotide sequence ID" value="NZ_CP048286.1"/>
</dbReference>
<gene>
    <name evidence="7" type="ORF">GZH47_20115</name>
</gene>
<evidence type="ECO:0000256" key="3">
    <source>
        <dbReference type="ARBA" id="ARBA00023163"/>
    </source>
</evidence>
<sequence>MMYRLLVVDDEPIIVDGLIDLFSDASNGPELELYWAYSADDALKCLNTTRIDIVLTDIEMPEMNGLALQKEINARWPRCKVIFLTGYNDFNFIHASSRNGASDYVLKTEGDAQILAAVSKAVGKLDEDLAVQQMLRKAETQMSLALPLMQREFALDLLKGTVLLTDPLAGSQQLQELNIPLHAHQPLFMIMGRIDTWPSEMRQSDKMLLMYAVHNIAEEFLSDSFRMFHIKYGQDRFVWLLQSKSDDARENDETASEGIAQAANPLRQLNGYLELVQSACHQYLRIPCSFVLVSEAFGWNEISHKFDTLSFLFARGLGTRQEILLSDKQLVDAFQEQHDGRVKMRTVQLLDDYLEKGQRTEFFELYGAFMNLVEGGSVSKTGVAVEIFYSMVSMFITYINRWGLMKTVTDTFNLNLLFTIAEHATWQETTTHFQKLANLLFDETVSENEKQTNDVIWKVQDHIRDNLGGDLSLTRLAEIVYLSPSYLSKLYKQETGQSLKDFIIDCRVQKAKELLLQRDMKIHKVGRTVGFESAAYFTRCFKKMTQLSPQEFRDLKRP</sequence>
<dbReference type="Gene3D" id="1.10.10.60">
    <property type="entry name" value="Homeodomain-like"/>
    <property type="match status" value="2"/>
</dbReference>
<dbReference type="Pfam" id="PF12833">
    <property type="entry name" value="HTH_18"/>
    <property type="match status" value="1"/>
</dbReference>
<dbReference type="PANTHER" id="PTHR43280:SF28">
    <property type="entry name" value="HTH-TYPE TRANSCRIPTIONAL ACTIVATOR RHAS"/>
    <property type="match status" value="1"/>
</dbReference>
<accession>A0A6C0P337</accession>
<dbReference type="InterPro" id="IPR009057">
    <property type="entry name" value="Homeodomain-like_sf"/>
</dbReference>
<dbReference type="GO" id="GO:0000160">
    <property type="term" value="P:phosphorelay signal transduction system"/>
    <property type="evidence" value="ECO:0007669"/>
    <property type="project" value="InterPro"/>
</dbReference>
<protein>
    <submittedName>
        <fullName evidence="7">Response regulator</fullName>
    </submittedName>
</protein>
<evidence type="ECO:0000259" key="6">
    <source>
        <dbReference type="PROSITE" id="PS50110"/>
    </source>
</evidence>
<evidence type="ECO:0000256" key="4">
    <source>
        <dbReference type="PROSITE-ProRule" id="PRU00169"/>
    </source>
</evidence>
<dbReference type="SUPFAM" id="SSF46689">
    <property type="entry name" value="Homeodomain-like"/>
    <property type="match status" value="2"/>
</dbReference>
<dbReference type="SMART" id="SM00342">
    <property type="entry name" value="HTH_ARAC"/>
    <property type="match status" value="1"/>
</dbReference>
<dbReference type="Pfam" id="PF00072">
    <property type="entry name" value="Response_reg"/>
    <property type="match status" value="1"/>
</dbReference>
<dbReference type="AlphaFoldDB" id="A0A6C0P337"/>
<feature type="domain" description="HTH araC/xylS-type" evidence="5">
    <location>
        <begin position="457"/>
        <end position="555"/>
    </location>
</feature>
<keyword evidence="8" id="KW-1185">Reference proteome</keyword>
<dbReference type="Proteomes" id="UP000479114">
    <property type="component" value="Chromosome"/>
</dbReference>
<dbReference type="PROSITE" id="PS00041">
    <property type="entry name" value="HTH_ARAC_FAMILY_1"/>
    <property type="match status" value="1"/>
</dbReference>
<dbReference type="EMBL" id="CP048286">
    <property type="protein sequence ID" value="QHW32887.1"/>
    <property type="molecule type" value="Genomic_DNA"/>
</dbReference>
<reference evidence="7 8" key="1">
    <citation type="submission" date="2020-02" db="EMBL/GenBank/DDBJ databases">
        <title>Paenibacillus sp. nov., isolated from rhizosphere soil of tomato.</title>
        <authorList>
            <person name="Weon H.-Y."/>
            <person name="Lee S.A."/>
        </authorList>
    </citation>
    <scope>NUCLEOTIDE SEQUENCE [LARGE SCALE GENOMIC DNA]</scope>
    <source>
        <strain evidence="7 8">14171R-81</strain>
    </source>
</reference>
<dbReference type="InterPro" id="IPR011006">
    <property type="entry name" value="CheY-like_superfamily"/>
</dbReference>
<evidence type="ECO:0000259" key="5">
    <source>
        <dbReference type="PROSITE" id="PS01124"/>
    </source>
</evidence>